<dbReference type="SUPFAM" id="SSF75169">
    <property type="entry name" value="DsrEFH-like"/>
    <property type="match status" value="1"/>
</dbReference>
<keyword evidence="3" id="KW-0285">Flavoprotein</keyword>
<dbReference type="InterPro" id="IPR050260">
    <property type="entry name" value="FAD-bd_OxRdtase"/>
</dbReference>
<name>A0ABT1BVC9_9BACT</name>
<dbReference type="InterPro" id="IPR001763">
    <property type="entry name" value="Rhodanese-like_dom"/>
</dbReference>
<reference evidence="8 9" key="1">
    <citation type="submission" date="2022-06" db="EMBL/GenBank/DDBJ databases">
        <title>A taxonomic note on the genus Prevotella: Description of four novel genera and emended description of the genera Hallella and Xylanibacter.</title>
        <authorList>
            <person name="Hitch T.C.A."/>
        </authorList>
    </citation>
    <scope>NUCLEOTIDE SEQUENCE [LARGE SCALE GENOMIC DNA]</scope>
    <source>
        <strain evidence="8 9">DSM 100619</strain>
    </source>
</reference>
<dbReference type="Pfam" id="PF02852">
    <property type="entry name" value="Pyr_redox_dim"/>
    <property type="match status" value="1"/>
</dbReference>
<comment type="cofactor">
    <cofactor evidence="1">
        <name>FAD</name>
        <dbReference type="ChEBI" id="CHEBI:57692"/>
    </cofactor>
</comment>
<dbReference type="PRINTS" id="PR00368">
    <property type="entry name" value="FADPNR"/>
</dbReference>
<dbReference type="SUPFAM" id="SSF51905">
    <property type="entry name" value="FAD/NAD(P)-binding domain"/>
    <property type="match status" value="2"/>
</dbReference>
<dbReference type="PANTHER" id="PTHR43429:SF1">
    <property type="entry name" value="NAD(P)H SULFUR OXIDOREDUCTASE (COA-DEPENDENT)"/>
    <property type="match status" value="1"/>
</dbReference>
<dbReference type="Pfam" id="PF13686">
    <property type="entry name" value="DrsE_2"/>
    <property type="match status" value="1"/>
</dbReference>
<dbReference type="SUPFAM" id="SSF52821">
    <property type="entry name" value="Rhodanese/Cell cycle control phosphatase"/>
    <property type="match status" value="1"/>
</dbReference>
<gene>
    <name evidence="8" type="ORF">NG821_04245</name>
</gene>
<dbReference type="Gene3D" id="3.30.110.40">
    <property type="entry name" value="TusA-like domain"/>
    <property type="match status" value="1"/>
</dbReference>
<dbReference type="InterPro" id="IPR027396">
    <property type="entry name" value="DsrEFH-like"/>
</dbReference>
<dbReference type="Pfam" id="PF00581">
    <property type="entry name" value="Rhodanese"/>
    <property type="match status" value="1"/>
</dbReference>
<keyword evidence="5" id="KW-0560">Oxidoreductase</keyword>
<comment type="caution">
    <text evidence="8">The sequence shown here is derived from an EMBL/GenBank/DDBJ whole genome shotgun (WGS) entry which is preliminary data.</text>
</comment>
<dbReference type="InterPro" id="IPR004099">
    <property type="entry name" value="Pyr_nucl-diS_OxRdtase_dimer"/>
</dbReference>
<dbReference type="RefSeq" id="WP_252760419.1">
    <property type="nucleotide sequence ID" value="NZ_JAMXLY010000010.1"/>
</dbReference>
<dbReference type="Pfam" id="PF01206">
    <property type="entry name" value="TusA"/>
    <property type="match status" value="1"/>
</dbReference>
<dbReference type="PROSITE" id="PS01148">
    <property type="entry name" value="UPF0033"/>
    <property type="match status" value="1"/>
</dbReference>
<organism evidence="8 9">
    <name type="scientific">Segatella cerevisiae</name>
    <dbReference type="NCBI Taxonomy" id="2053716"/>
    <lineage>
        <taxon>Bacteria</taxon>
        <taxon>Pseudomonadati</taxon>
        <taxon>Bacteroidota</taxon>
        <taxon>Bacteroidia</taxon>
        <taxon>Bacteroidales</taxon>
        <taxon>Prevotellaceae</taxon>
        <taxon>Segatella</taxon>
    </lineage>
</organism>
<dbReference type="Pfam" id="PF07992">
    <property type="entry name" value="Pyr_redox_2"/>
    <property type="match status" value="1"/>
</dbReference>
<evidence type="ECO:0000259" key="7">
    <source>
        <dbReference type="PROSITE" id="PS50206"/>
    </source>
</evidence>
<keyword evidence="9" id="KW-1185">Reference proteome</keyword>
<evidence type="ECO:0000256" key="6">
    <source>
        <dbReference type="ARBA" id="ARBA00023284"/>
    </source>
</evidence>
<dbReference type="InterPro" id="IPR001455">
    <property type="entry name" value="TusA-like"/>
</dbReference>
<evidence type="ECO:0000256" key="2">
    <source>
        <dbReference type="ARBA" id="ARBA00009130"/>
    </source>
</evidence>
<dbReference type="InterPro" id="IPR016156">
    <property type="entry name" value="FAD/NAD-linked_Rdtase_dimer_sf"/>
</dbReference>
<evidence type="ECO:0000313" key="9">
    <source>
        <dbReference type="Proteomes" id="UP001204015"/>
    </source>
</evidence>
<evidence type="ECO:0000256" key="4">
    <source>
        <dbReference type="ARBA" id="ARBA00022827"/>
    </source>
</evidence>
<dbReference type="Gene3D" id="3.50.50.60">
    <property type="entry name" value="FAD/NAD(P)-binding domain"/>
    <property type="match status" value="2"/>
</dbReference>
<keyword evidence="4" id="KW-0274">FAD</keyword>
<dbReference type="InterPro" id="IPR036188">
    <property type="entry name" value="FAD/NAD-bd_sf"/>
</dbReference>
<dbReference type="PRINTS" id="PR00411">
    <property type="entry name" value="PNDRDTASEI"/>
</dbReference>
<dbReference type="PANTHER" id="PTHR43429">
    <property type="entry name" value="PYRIDINE NUCLEOTIDE-DISULFIDE OXIDOREDUCTASE DOMAIN-CONTAINING"/>
    <property type="match status" value="1"/>
</dbReference>
<comment type="similarity">
    <text evidence="2">Belongs to the class-III pyridine nucleotide-disulfide oxidoreductase family.</text>
</comment>
<protein>
    <submittedName>
        <fullName evidence="8">FAD-dependent oxidoreductase</fullName>
    </submittedName>
</protein>
<dbReference type="Gene3D" id="3.40.1260.10">
    <property type="entry name" value="DsrEFH-like"/>
    <property type="match status" value="1"/>
</dbReference>
<dbReference type="Gene3D" id="3.40.250.10">
    <property type="entry name" value="Rhodanese-like domain"/>
    <property type="match status" value="1"/>
</dbReference>
<evidence type="ECO:0000256" key="1">
    <source>
        <dbReference type="ARBA" id="ARBA00001974"/>
    </source>
</evidence>
<dbReference type="SMART" id="SM00450">
    <property type="entry name" value="RHOD"/>
    <property type="match status" value="1"/>
</dbReference>
<dbReference type="SUPFAM" id="SSF55424">
    <property type="entry name" value="FAD/NAD-linked reductases, dimerisation (C-terminal) domain"/>
    <property type="match status" value="1"/>
</dbReference>
<dbReference type="SUPFAM" id="SSF64307">
    <property type="entry name" value="SirA-like"/>
    <property type="match status" value="1"/>
</dbReference>
<evidence type="ECO:0000256" key="5">
    <source>
        <dbReference type="ARBA" id="ARBA00023002"/>
    </source>
</evidence>
<dbReference type="PROSITE" id="PS50206">
    <property type="entry name" value="RHODANESE_3"/>
    <property type="match status" value="1"/>
</dbReference>
<feature type="domain" description="Rhodanese" evidence="7">
    <location>
        <begin position="462"/>
        <end position="543"/>
    </location>
</feature>
<dbReference type="Proteomes" id="UP001204015">
    <property type="component" value="Unassembled WGS sequence"/>
</dbReference>
<accession>A0ABT1BVC9</accession>
<keyword evidence="6" id="KW-0676">Redox-active center</keyword>
<proteinExistence type="inferred from homology"/>
<dbReference type="InterPro" id="IPR032836">
    <property type="entry name" value="DsrE2-like"/>
</dbReference>
<evidence type="ECO:0000256" key="3">
    <source>
        <dbReference type="ARBA" id="ARBA00022630"/>
    </source>
</evidence>
<dbReference type="InterPro" id="IPR023753">
    <property type="entry name" value="FAD/NAD-binding_dom"/>
</dbReference>
<dbReference type="InterPro" id="IPR036868">
    <property type="entry name" value="TusA-like_sf"/>
</dbReference>
<dbReference type="InterPro" id="IPR036873">
    <property type="entry name" value="Rhodanese-like_dom_sf"/>
</dbReference>
<evidence type="ECO:0000313" key="8">
    <source>
        <dbReference type="EMBL" id="MCO6025057.1"/>
    </source>
</evidence>
<sequence length="809" mass="88544">MKHVIIGGVAGGATAAARIRRADETAEIVLLEKGNYISYANCGLPYYIGGVISDRSKLFVQTPEAFSQRFNIDVRTHHEVTEIHADKRTLSVKRLDGTIYEETYDRLLLSPGSYPLRPQMPGIDLPGIFTLRDVGDTDAIKDYLDKHHAGHAVIVGGGFIGLEMADNLKSAGIQVSIVEQSDQVMGPVDFSIASFVHRELMAQGVGLYLGQGVTHFGQVGEQIDVFLSSGESIRTDLVLLSIGVRPHTKLAADAGIKIGQRGIQVDRYLETSVKGIYAVGDAIEFPHPLTGKPWLNYLAGPANRQARIAADNMVFGNKETYEGAVGTSIAKVFDLTVGATGLAAKTLRREGTPYLSSTTTSPSHAGYYPGAFPLVTKLVFEPKTGRLLGAQCVGHDGVDKRIDQLSIVIKHNGTVYDLIQLEQAYAPPYSSAKDPLAIAGYTASNILSGAMPVVYWREIRDNKKEIYLIDVRTEDEYQLGSIEGAVNIPLDHLRERISEVPQDRPVVVFCAIGLRGYLALRILSGRGYKNVRNLSGGYQLYEVATQKISHELPRDTQDGDQKEVQETQMEILKVDACGLQCPGPILKLKKAMDDLQSGTRMEVVATDPGFPKDVRAWCQSTGNQLVASNDDNGYHKVVIEKGSKQTPDQSVAVAGNKSLILFSDDLDRAIATFVLANGAAATGTKVSIFFTFWGLNVIKKKHKPSVKKDFFGKMFSWMLPSDSTRLKLSKLSMMGIGGKLMRHLMRKKNISSLEELRQQAMDNGVEFIACQMTMDIMGIHREELLDGVTVGGVATYMQRAEQSNVNLFI</sequence>
<dbReference type="EMBL" id="JAMXLY010000010">
    <property type="protein sequence ID" value="MCO6025057.1"/>
    <property type="molecule type" value="Genomic_DNA"/>
</dbReference>